<evidence type="ECO:0000256" key="1">
    <source>
        <dbReference type="SAM" id="MobiDB-lite"/>
    </source>
</evidence>
<dbReference type="STRING" id="1437607.BISA_1687"/>
<dbReference type="Proteomes" id="UP000029066">
    <property type="component" value="Unassembled WGS sequence"/>
</dbReference>
<dbReference type="EMBL" id="JGZN01000004">
    <property type="protein sequence ID" value="KFI93863.1"/>
    <property type="molecule type" value="Genomic_DNA"/>
</dbReference>
<sequence length="96" mass="11537">MSNSQGGNHADSNCSQDMRIRLRSILSRKNSRKNLNRSRSTMRHLRRCRCPRCRWLQLLNIHSNNRSIRSMRLCRLSHSRNTSKRRSRHRMPRPLS</sequence>
<feature type="compositionally biased region" description="Basic residues" evidence="1">
    <location>
        <begin position="29"/>
        <end position="43"/>
    </location>
</feature>
<dbReference type="AlphaFoldDB" id="A0A087DEB3"/>
<reference evidence="2 3" key="1">
    <citation type="submission" date="2014-03" db="EMBL/GenBank/DDBJ databases">
        <title>Genomics of Bifidobacteria.</title>
        <authorList>
            <person name="Ventura M."/>
            <person name="Milani C."/>
            <person name="Lugli G.A."/>
        </authorList>
    </citation>
    <scope>NUCLEOTIDE SEQUENCE [LARGE SCALE GENOMIC DNA]</scope>
    <source>
        <strain evidence="2 3">DSM 23967</strain>
    </source>
</reference>
<name>A0A087DEB3_9BIFI</name>
<evidence type="ECO:0000313" key="3">
    <source>
        <dbReference type="Proteomes" id="UP000029066"/>
    </source>
</evidence>
<gene>
    <name evidence="2" type="ORF">BISA_1687</name>
</gene>
<proteinExistence type="predicted"/>
<organism evidence="2 3">
    <name type="scientific">Bifidobacterium saguini DSM 23967</name>
    <dbReference type="NCBI Taxonomy" id="1437607"/>
    <lineage>
        <taxon>Bacteria</taxon>
        <taxon>Bacillati</taxon>
        <taxon>Actinomycetota</taxon>
        <taxon>Actinomycetes</taxon>
        <taxon>Bifidobacteriales</taxon>
        <taxon>Bifidobacteriaceae</taxon>
        <taxon>Bifidobacterium</taxon>
    </lineage>
</organism>
<accession>A0A087DEB3</accession>
<evidence type="ECO:0000313" key="2">
    <source>
        <dbReference type="EMBL" id="KFI93863.1"/>
    </source>
</evidence>
<protein>
    <submittedName>
        <fullName evidence="2">Uncharacterized protein</fullName>
    </submittedName>
</protein>
<feature type="region of interest" description="Disordered" evidence="1">
    <location>
        <begin position="75"/>
        <end position="96"/>
    </location>
</feature>
<feature type="region of interest" description="Disordered" evidence="1">
    <location>
        <begin position="24"/>
        <end position="43"/>
    </location>
</feature>
<comment type="caution">
    <text evidence="2">The sequence shown here is derived from an EMBL/GenBank/DDBJ whole genome shotgun (WGS) entry which is preliminary data.</text>
</comment>